<feature type="domain" description="PUM-HD" evidence="3">
    <location>
        <begin position="1"/>
        <end position="132"/>
    </location>
</feature>
<sequence>MPLQNYVIQFIIEHGKPQDRALVISKLRGHLLELARHKFASNVCEKALVSSDAETRRTLVDEFLVPKTEGAAPVPALMKDQFGNYVLQRAVMVADADQRERLIVIIRGQIPTMRRYSSAYNKHLLSTIITLSWKATLPSA</sequence>
<protein>
    <submittedName>
        <fullName evidence="4">mRNA binding protein puf3</fullName>
    </submittedName>
</protein>
<dbReference type="PROSITE" id="PS50302">
    <property type="entry name" value="PUM"/>
    <property type="match status" value="2"/>
</dbReference>
<feature type="repeat" description="Pumilio" evidence="2">
    <location>
        <begin position="26"/>
        <end position="61"/>
    </location>
</feature>
<comment type="caution">
    <text evidence="4">The sequence shown here is derived from an EMBL/GenBank/DDBJ whole genome shotgun (WGS) entry which is preliminary data.</text>
</comment>
<evidence type="ECO:0000259" key="3">
    <source>
        <dbReference type="PROSITE" id="PS50303"/>
    </source>
</evidence>
<dbReference type="InterPro" id="IPR001313">
    <property type="entry name" value="Pumilio_RNA-bd_rpt"/>
</dbReference>
<dbReference type="PANTHER" id="PTHR12537">
    <property type="entry name" value="RNA BINDING PROTEIN PUMILIO-RELATED"/>
    <property type="match status" value="1"/>
</dbReference>
<dbReference type="SUPFAM" id="SSF48371">
    <property type="entry name" value="ARM repeat"/>
    <property type="match status" value="1"/>
</dbReference>
<evidence type="ECO:0000313" key="4">
    <source>
        <dbReference type="EMBL" id="KAL0071395.1"/>
    </source>
</evidence>
<dbReference type="PANTHER" id="PTHR12537:SF12">
    <property type="entry name" value="MATERNAL PROTEIN PUMILIO"/>
    <property type="match status" value="1"/>
</dbReference>
<gene>
    <name evidence="4" type="primary">PUF3_2</name>
    <name evidence="4" type="ORF">AAF712_001252</name>
</gene>
<dbReference type="InterPro" id="IPR033133">
    <property type="entry name" value="PUM-HD"/>
</dbReference>
<evidence type="ECO:0000256" key="1">
    <source>
        <dbReference type="ARBA" id="ARBA00022737"/>
    </source>
</evidence>
<dbReference type="PROSITE" id="PS50303">
    <property type="entry name" value="PUM_HD"/>
    <property type="match status" value="1"/>
</dbReference>
<evidence type="ECO:0000256" key="2">
    <source>
        <dbReference type="PROSITE-ProRule" id="PRU00317"/>
    </source>
</evidence>
<name>A0ABR3AD23_9AGAR</name>
<dbReference type="EMBL" id="JBBXMP010000003">
    <property type="protein sequence ID" value="KAL0071395.1"/>
    <property type="molecule type" value="Genomic_DNA"/>
</dbReference>
<dbReference type="InterPro" id="IPR011989">
    <property type="entry name" value="ARM-like"/>
</dbReference>
<accession>A0ABR3AD23</accession>
<keyword evidence="1" id="KW-0677">Repeat</keyword>
<feature type="repeat" description="Pumilio" evidence="2">
    <location>
        <begin position="69"/>
        <end position="104"/>
    </location>
</feature>
<dbReference type="Proteomes" id="UP001437256">
    <property type="component" value="Unassembled WGS sequence"/>
</dbReference>
<dbReference type="Gene3D" id="1.25.10.10">
    <property type="entry name" value="Leucine-rich Repeat Variant"/>
    <property type="match status" value="1"/>
</dbReference>
<organism evidence="4 5">
    <name type="scientific">Marasmius tenuissimus</name>
    <dbReference type="NCBI Taxonomy" id="585030"/>
    <lineage>
        <taxon>Eukaryota</taxon>
        <taxon>Fungi</taxon>
        <taxon>Dikarya</taxon>
        <taxon>Basidiomycota</taxon>
        <taxon>Agaricomycotina</taxon>
        <taxon>Agaricomycetes</taxon>
        <taxon>Agaricomycetidae</taxon>
        <taxon>Agaricales</taxon>
        <taxon>Marasmiineae</taxon>
        <taxon>Marasmiaceae</taxon>
        <taxon>Marasmius</taxon>
    </lineage>
</organism>
<dbReference type="Pfam" id="PF00806">
    <property type="entry name" value="PUF"/>
    <property type="match status" value="3"/>
</dbReference>
<dbReference type="SMART" id="SM00025">
    <property type="entry name" value="Pumilio"/>
    <property type="match status" value="2"/>
</dbReference>
<keyword evidence="5" id="KW-1185">Reference proteome</keyword>
<reference evidence="4 5" key="1">
    <citation type="submission" date="2024-05" db="EMBL/GenBank/DDBJ databases">
        <title>A draft genome resource for the thread blight pathogen Marasmius tenuissimus strain MS-2.</title>
        <authorList>
            <person name="Yulfo-Soto G.E."/>
            <person name="Baruah I.K."/>
            <person name="Amoako-Attah I."/>
            <person name="Bukari Y."/>
            <person name="Meinhardt L.W."/>
            <person name="Bailey B.A."/>
            <person name="Cohen S.P."/>
        </authorList>
    </citation>
    <scope>NUCLEOTIDE SEQUENCE [LARGE SCALE GENOMIC DNA]</scope>
    <source>
        <strain evidence="4 5">MS-2</strain>
    </source>
</reference>
<dbReference type="InterPro" id="IPR016024">
    <property type="entry name" value="ARM-type_fold"/>
</dbReference>
<evidence type="ECO:0000313" key="5">
    <source>
        <dbReference type="Proteomes" id="UP001437256"/>
    </source>
</evidence>
<proteinExistence type="predicted"/>